<evidence type="ECO:0000313" key="1">
    <source>
        <dbReference type="EMBL" id="NWK01793.1"/>
    </source>
</evidence>
<accession>A0A7K4NKS3</accession>
<dbReference type="InterPro" id="IPR011051">
    <property type="entry name" value="RmlC_Cupin_sf"/>
</dbReference>
<dbReference type="InterPro" id="IPR014710">
    <property type="entry name" value="RmlC-like_jellyroll"/>
</dbReference>
<comment type="caution">
    <text evidence="1">The sequence shown here is derived from an EMBL/GenBank/DDBJ whole genome shotgun (WGS) entry which is preliminary data.</text>
</comment>
<name>A0A7K4NKS3_9ARCH</name>
<sequence length="127" mass="14668">MNLQFEKQVEDKRGKILFLSLGTKKINIVEIKKGFARGGHFHNFPSTHIVVYGKIELREENLKNNVEQIKKNSAPSIINVQQNTAHLFIALEDSMFIEIFDGEYQAVDHPKYRKIIDEILHSSDNNC</sequence>
<protein>
    <submittedName>
        <fullName evidence="1">Uncharacterized protein</fullName>
    </submittedName>
</protein>
<dbReference type="EMBL" id="JACAST010000002">
    <property type="protein sequence ID" value="NWK01793.1"/>
    <property type="molecule type" value="Genomic_DNA"/>
</dbReference>
<dbReference type="AlphaFoldDB" id="A0A7K4NKS3"/>
<evidence type="ECO:0000313" key="2">
    <source>
        <dbReference type="Proteomes" id="UP000529843"/>
    </source>
</evidence>
<gene>
    <name evidence="1" type="ORF">HX804_00555</name>
</gene>
<dbReference type="SUPFAM" id="SSF51182">
    <property type="entry name" value="RmlC-like cupins"/>
    <property type="match status" value="1"/>
</dbReference>
<proteinExistence type="predicted"/>
<dbReference type="Proteomes" id="UP000529843">
    <property type="component" value="Unassembled WGS sequence"/>
</dbReference>
<reference evidence="1 2" key="1">
    <citation type="journal article" date="2019" name="Environ. Microbiol.">
        <title>Genomics insights into ecotype formation of ammonia-oxidizing archaea in the deep ocean.</title>
        <authorList>
            <person name="Wang Y."/>
            <person name="Huang J.M."/>
            <person name="Cui G.J."/>
            <person name="Nunoura T."/>
            <person name="Takaki Y."/>
            <person name="Li W.L."/>
            <person name="Li J."/>
            <person name="Gao Z.M."/>
            <person name="Takai K."/>
            <person name="Zhang A.Q."/>
            <person name="Stepanauskas R."/>
        </authorList>
    </citation>
    <scope>NUCLEOTIDE SEQUENCE [LARGE SCALE GENOMIC DNA]</scope>
    <source>
        <strain evidence="1 2">N8</strain>
    </source>
</reference>
<dbReference type="Gene3D" id="2.60.120.10">
    <property type="entry name" value="Jelly Rolls"/>
    <property type="match status" value="1"/>
</dbReference>
<organism evidence="1 2">
    <name type="scientific">Marine Group I thaumarchaeote</name>
    <dbReference type="NCBI Taxonomy" id="2511932"/>
    <lineage>
        <taxon>Archaea</taxon>
        <taxon>Nitrososphaerota</taxon>
        <taxon>Marine Group I</taxon>
    </lineage>
</organism>